<dbReference type="RefSeq" id="WP_159524343.1">
    <property type="nucleotide sequence ID" value="NZ_CP053642.1"/>
</dbReference>
<dbReference type="SUPFAM" id="SSF53474">
    <property type="entry name" value="alpha/beta-Hydrolases"/>
    <property type="match status" value="1"/>
</dbReference>
<evidence type="ECO:0000313" key="5">
    <source>
        <dbReference type="EMBL" id="QKD80092.1"/>
    </source>
</evidence>
<feature type="transmembrane region" description="Helical" evidence="4">
    <location>
        <begin position="103"/>
        <end position="129"/>
    </location>
</feature>
<dbReference type="PANTHER" id="PTHR10272:SF0">
    <property type="entry name" value="PLATELET-ACTIVATING FACTOR ACETYLHYDROLASE"/>
    <property type="match status" value="1"/>
</dbReference>
<dbReference type="GO" id="GO:0016042">
    <property type="term" value="P:lipid catabolic process"/>
    <property type="evidence" value="ECO:0007669"/>
    <property type="project" value="UniProtKB-KW"/>
</dbReference>
<evidence type="ECO:0000256" key="4">
    <source>
        <dbReference type="SAM" id="Phobius"/>
    </source>
</evidence>
<evidence type="ECO:0000256" key="2">
    <source>
        <dbReference type="ARBA" id="ARBA00022963"/>
    </source>
</evidence>
<keyword evidence="3" id="KW-0443">Lipid metabolism</keyword>
<name>A0A6M8B2J4_9ACTO</name>
<organism evidence="5 6">
    <name type="scientific">Actinomyces marmotae</name>
    <dbReference type="NCBI Taxonomy" id="2737173"/>
    <lineage>
        <taxon>Bacteria</taxon>
        <taxon>Bacillati</taxon>
        <taxon>Actinomycetota</taxon>
        <taxon>Actinomycetes</taxon>
        <taxon>Actinomycetales</taxon>
        <taxon>Actinomycetaceae</taxon>
        <taxon>Actinomyces</taxon>
    </lineage>
</organism>
<evidence type="ECO:0008006" key="7">
    <source>
        <dbReference type="Google" id="ProtNLM"/>
    </source>
</evidence>
<evidence type="ECO:0000256" key="3">
    <source>
        <dbReference type="ARBA" id="ARBA00023098"/>
    </source>
</evidence>
<keyword evidence="4" id="KW-0472">Membrane</keyword>
<feature type="transmembrane region" description="Helical" evidence="4">
    <location>
        <begin position="41"/>
        <end position="57"/>
    </location>
</feature>
<keyword evidence="2" id="KW-0442">Lipid degradation</keyword>
<evidence type="ECO:0000256" key="1">
    <source>
        <dbReference type="ARBA" id="ARBA00022801"/>
    </source>
</evidence>
<dbReference type="Gene3D" id="3.40.50.1820">
    <property type="entry name" value="alpha/beta hydrolase"/>
    <property type="match status" value="1"/>
</dbReference>
<keyword evidence="1" id="KW-0378">Hydrolase</keyword>
<protein>
    <recommendedName>
        <fullName evidence="7">Platelet-activating factor acetylhydrolase</fullName>
    </recommendedName>
</protein>
<feature type="transmembrane region" description="Helical" evidence="4">
    <location>
        <begin position="63"/>
        <end position="82"/>
    </location>
</feature>
<dbReference type="PANTHER" id="PTHR10272">
    <property type="entry name" value="PLATELET-ACTIVATING FACTOR ACETYLHYDROLASE"/>
    <property type="match status" value="1"/>
</dbReference>
<dbReference type="Pfam" id="PF03403">
    <property type="entry name" value="PAF-AH_p_II"/>
    <property type="match status" value="1"/>
</dbReference>
<dbReference type="KEGG" id="amam:HPC72_07550"/>
<dbReference type="AlphaFoldDB" id="A0A6M8B2J4"/>
<feature type="transmembrane region" description="Helical" evidence="4">
    <location>
        <begin position="6"/>
        <end position="21"/>
    </location>
</feature>
<keyword evidence="4" id="KW-1133">Transmembrane helix</keyword>
<dbReference type="GO" id="GO:0003847">
    <property type="term" value="F:1-alkyl-2-acetylglycerophosphocholine esterase activity"/>
    <property type="evidence" value="ECO:0007669"/>
    <property type="project" value="TreeGrafter"/>
</dbReference>
<reference evidence="5 6" key="1">
    <citation type="submission" date="2020-05" db="EMBL/GenBank/DDBJ databases">
        <title>Actinomyces sp. zg-325.</title>
        <authorList>
            <person name="Yang C."/>
        </authorList>
    </citation>
    <scope>NUCLEOTIDE SEQUENCE [LARGE SCALE GENOMIC DNA]</scope>
    <source>
        <strain evidence="6">zg-325</strain>
    </source>
</reference>
<evidence type="ECO:0000313" key="6">
    <source>
        <dbReference type="Proteomes" id="UP000504752"/>
    </source>
</evidence>
<dbReference type="Proteomes" id="UP000504752">
    <property type="component" value="Chromosome"/>
</dbReference>
<keyword evidence="4" id="KW-0812">Transmembrane</keyword>
<accession>A0A6M8B2J4</accession>
<dbReference type="EMBL" id="CP053642">
    <property type="protein sequence ID" value="QKD80092.1"/>
    <property type="molecule type" value="Genomic_DNA"/>
</dbReference>
<sequence>MQALEVAVVAITGLVLVLAAIRRPRRGRWWPEGSRWPAPETAMAIALLAPLVLHLLVDGYRTVMIPAYTVCAGLLLLLGLRARRAGRIPTLSEARRHPRLRALGRVIAVLLGLVALATSALSATLLPVFELPAPEGPYAVGRTDLHLTDMRRQEWATSADDDVREVVASVWYPAEPAAARGAATEVLGDEIAQSVAGSVAAAVPSLRPAADVLGAPLDHLQRIATHAVRDAEAAAHDGDGFPVVLYSPGLASSRFENVALMEDLASRGYVVVAVDHPYTSGSVTLAGGAEATVDPVLLGPGSDATVRKRLNDWIDTRVEDLSTVLDHLAALETRPGSVLQGVMDLETVGAVGFSLGGDTVTQALTQEPRLDAAVSLDGPYLGKVSTTGVPAPFLNVIAADHLTDLEQDLETEQETGIASDSLNRYRGTMSSASGPVWVASVEGTTHLSHTVFPLISPILGGEAGTGRAQVDTVETLVVDFLDHALAGAPARLLGQGGDIPLTTRFLPDPRVPRT</sequence>
<keyword evidence="6" id="KW-1185">Reference proteome</keyword>
<gene>
    <name evidence="5" type="ORF">HPC72_07550</name>
</gene>
<proteinExistence type="predicted"/>
<dbReference type="InterPro" id="IPR029058">
    <property type="entry name" value="AB_hydrolase_fold"/>
</dbReference>